<reference evidence="2" key="1">
    <citation type="submission" date="2022-12" db="EMBL/GenBank/DDBJ databases">
        <authorList>
            <person name="Petersen C."/>
        </authorList>
    </citation>
    <scope>NUCLEOTIDE SEQUENCE</scope>
    <source>
        <strain evidence="2">IBT 16125</strain>
    </source>
</reference>
<sequence length="227" mass="25064">MAQSTQTRPLQVGVLLISDLVQLLDLAPIDLLTTLQPEYLNACGLPEEIVSLGIRSEIHYITEDGEKPVKMTSGVRIQPTISISESPSLDILLLPGPHPLHEPSPAVVQFLLSTSKKVSAILAICTGTMTLARAGVLDDIPSACPRLMLPLMEKTIPQVRWQKKRYVRHANIWTSAEVTNGLDMMQAYLRSAYPPVIVELALSLNNMFDRGETFDGDEEHSMLRQVV</sequence>
<evidence type="ECO:0000313" key="2">
    <source>
        <dbReference type="EMBL" id="KAJ5465235.1"/>
    </source>
</evidence>
<protein>
    <recommendedName>
        <fullName evidence="1">DJ-1/PfpI domain-containing protein</fullName>
    </recommendedName>
</protein>
<dbReference type="EMBL" id="JAPVEA010000001">
    <property type="protein sequence ID" value="KAJ5465235.1"/>
    <property type="molecule type" value="Genomic_DNA"/>
</dbReference>
<dbReference type="Pfam" id="PF01965">
    <property type="entry name" value="DJ-1_PfpI"/>
    <property type="match status" value="1"/>
</dbReference>
<dbReference type="RefSeq" id="XP_056772082.1">
    <property type="nucleotide sequence ID" value="XM_056904315.1"/>
</dbReference>
<name>A0AAD6G8A2_9EURO</name>
<proteinExistence type="predicted"/>
<gene>
    <name evidence="2" type="ORF">N7458_000921</name>
</gene>
<dbReference type="InterPro" id="IPR002818">
    <property type="entry name" value="DJ-1/PfpI"/>
</dbReference>
<comment type="caution">
    <text evidence="2">The sequence shown here is derived from an EMBL/GenBank/DDBJ whole genome shotgun (WGS) entry which is preliminary data.</text>
</comment>
<accession>A0AAD6G8A2</accession>
<dbReference type="SUPFAM" id="SSF52317">
    <property type="entry name" value="Class I glutamine amidotransferase-like"/>
    <property type="match status" value="1"/>
</dbReference>
<organism evidence="2 3">
    <name type="scientific">Penicillium daleae</name>
    <dbReference type="NCBI Taxonomy" id="63821"/>
    <lineage>
        <taxon>Eukaryota</taxon>
        <taxon>Fungi</taxon>
        <taxon>Dikarya</taxon>
        <taxon>Ascomycota</taxon>
        <taxon>Pezizomycotina</taxon>
        <taxon>Eurotiomycetes</taxon>
        <taxon>Eurotiomycetidae</taxon>
        <taxon>Eurotiales</taxon>
        <taxon>Aspergillaceae</taxon>
        <taxon>Penicillium</taxon>
    </lineage>
</organism>
<keyword evidence="3" id="KW-1185">Reference proteome</keyword>
<dbReference type="Proteomes" id="UP001213681">
    <property type="component" value="Unassembled WGS sequence"/>
</dbReference>
<dbReference type="InterPro" id="IPR052158">
    <property type="entry name" value="INH-QAR"/>
</dbReference>
<dbReference type="GeneID" id="81594558"/>
<dbReference type="PANTHER" id="PTHR43130:SF7">
    <property type="entry name" value="DJ-1_PFPI DOMAIN-CONTAINING PROTEIN"/>
    <property type="match status" value="1"/>
</dbReference>
<dbReference type="InterPro" id="IPR029062">
    <property type="entry name" value="Class_I_gatase-like"/>
</dbReference>
<feature type="domain" description="DJ-1/PfpI" evidence="1">
    <location>
        <begin position="57"/>
        <end position="189"/>
    </location>
</feature>
<reference evidence="2" key="2">
    <citation type="journal article" date="2023" name="IMA Fungus">
        <title>Comparative genomic study of the Penicillium genus elucidates a diverse pangenome and 15 lateral gene transfer events.</title>
        <authorList>
            <person name="Petersen C."/>
            <person name="Sorensen T."/>
            <person name="Nielsen M.R."/>
            <person name="Sondergaard T.E."/>
            <person name="Sorensen J.L."/>
            <person name="Fitzpatrick D.A."/>
            <person name="Frisvad J.C."/>
            <person name="Nielsen K.L."/>
        </authorList>
    </citation>
    <scope>NUCLEOTIDE SEQUENCE</scope>
    <source>
        <strain evidence="2">IBT 16125</strain>
    </source>
</reference>
<dbReference type="AlphaFoldDB" id="A0AAD6G8A2"/>
<dbReference type="Gene3D" id="3.40.50.880">
    <property type="match status" value="1"/>
</dbReference>
<dbReference type="PANTHER" id="PTHR43130">
    <property type="entry name" value="ARAC-FAMILY TRANSCRIPTIONAL REGULATOR"/>
    <property type="match status" value="1"/>
</dbReference>
<evidence type="ECO:0000313" key="3">
    <source>
        <dbReference type="Proteomes" id="UP001213681"/>
    </source>
</evidence>
<evidence type="ECO:0000259" key="1">
    <source>
        <dbReference type="Pfam" id="PF01965"/>
    </source>
</evidence>